<dbReference type="InterPro" id="IPR013785">
    <property type="entry name" value="Aldolase_TIM"/>
</dbReference>
<dbReference type="Proteomes" id="UP000178509">
    <property type="component" value="Unassembled WGS sequence"/>
</dbReference>
<evidence type="ECO:0000313" key="7">
    <source>
        <dbReference type="EMBL" id="OGZ61593.1"/>
    </source>
</evidence>
<dbReference type="Pfam" id="PF00121">
    <property type="entry name" value="TIM"/>
    <property type="match status" value="1"/>
</dbReference>
<dbReference type="GO" id="GO:0046166">
    <property type="term" value="P:glyceraldehyde-3-phosphate biosynthetic process"/>
    <property type="evidence" value="ECO:0007669"/>
    <property type="project" value="TreeGrafter"/>
</dbReference>
<comment type="pathway">
    <text evidence="6">Carbohydrate biosynthesis; gluconeogenesis.</text>
</comment>
<dbReference type="AlphaFoldDB" id="A0A1G2HGL5"/>
<accession>A0A1G2HGL5</accession>
<evidence type="ECO:0000256" key="4">
    <source>
        <dbReference type="ARBA" id="ARBA00023152"/>
    </source>
</evidence>
<evidence type="ECO:0000256" key="5">
    <source>
        <dbReference type="ARBA" id="ARBA00023235"/>
    </source>
</evidence>
<dbReference type="EMBL" id="MHOJ01000040">
    <property type="protein sequence ID" value="OGZ61593.1"/>
    <property type="molecule type" value="Genomic_DNA"/>
</dbReference>
<dbReference type="GO" id="GO:0005829">
    <property type="term" value="C:cytosol"/>
    <property type="evidence" value="ECO:0007669"/>
    <property type="project" value="TreeGrafter"/>
</dbReference>
<keyword evidence="3 6" id="KW-0312">Gluconeogenesis</keyword>
<dbReference type="EC" id="5.3.1.1" evidence="6"/>
<dbReference type="NCBIfam" id="TIGR00419">
    <property type="entry name" value="tim"/>
    <property type="match status" value="1"/>
</dbReference>
<evidence type="ECO:0000256" key="1">
    <source>
        <dbReference type="ARBA" id="ARBA00004680"/>
    </source>
</evidence>
<comment type="pathway">
    <text evidence="1 6">Carbohydrate degradation; glycolysis; D-glyceraldehyde 3-phosphate from glycerone phosphate: step 1/1.</text>
</comment>
<keyword evidence="5 6" id="KW-0413">Isomerase</keyword>
<name>A0A1G2HGL5_9BACT</name>
<dbReference type="SUPFAM" id="SSF51351">
    <property type="entry name" value="Triosephosphate isomerase (TIM)"/>
    <property type="match status" value="1"/>
</dbReference>
<dbReference type="InterPro" id="IPR035990">
    <property type="entry name" value="TIM_sf"/>
</dbReference>
<proteinExistence type="inferred from homology"/>
<dbReference type="InterPro" id="IPR000652">
    <property type="entry name" value="Triosephosphate_isomerase"/>
</dbReference>
<organism evidence="7 8">
    <name type="scientific">Candidatus Spechtbacteria bacterium RIFCSPLOWO2_02_FULL_38_8</name>
    <dbReference type="NCBI Taxonomy" id="1802164"/>
    <lineage>
        <taxon>Bacteria</taxon>
        <taxon>Candidatus Spechtiibacteriota</taxon>
    </lineage>
</organism>
<comment type="catalytic activity">
    <reaction evidence="6">
        <text>D-glyceraldehyde 3-phosphate = dihydroxyacetone phosphate</text>
        <dbReference type="Rhea" id="RHEA:18585"/>
        <dbReference type="ChEBI" id="CHEBI:57642"/>
        <dbReference type="ChEBI" id="CHEBI:59776"/>
        <dbReference type="EC" id="5.3.1.1"/>
    </reaction>
</comment>
<dbReference type="UniPathway" id="UPA00109">
    <property type="reaction ID" value="UER00189"/>
</dbReference>
<dbReference type="CDD" id="cd00311">
    <property type="entry name" value="TIM"/>
    <property type="match status" value="1"/>
</dbReference>
<dbReference type="PANTHER" id="PTHR21139">
    <property type="entry name" value="TRIOSEPHOSPHATE ISOMERASE"/>
    <property type="match status" value="1"/>
</dbReference>
<comment type="caution">
    <text evidence="7">The sequence shown here is derived from an EMBL/GenBank/DDBJ whole genome shotgun (WGS) entry which is preliminary data.</text>
</comment>
<dbReference type="Gene3D" id="3.20.20.70">
    <property type="entry name" value="Aldolase class I"/>
    <property type="match status" value="1"/>
</dbReference>
<dbReference type="GO" id="GO:0004807">
    <property type="term" value="F:triose-phosphate isomerase activity"/>
    <property type="evidence" value="ECO:0007669"/>
    <property type="project" value="UniProtKB-UniRule"/>
</dbReference>
<comment type="subcellular location">
    <subcellularLocation>
        <location evidence="6">Cytoplasm</location>
    </subcellularLocation>
</comment>
<evidence type="ECO:0000256" key="2">
    <source>
        <dbReference type="ARBA" id="ARBA00007422"/>
    </source>
</evidence>
<gene>
    <name evidence="7" type="ORF">A3H51_02040</name>
</gene>
<evidence type="ECO:0000256" key="6">
    <source>
        <dbReference type="RuleBase" id="RU363013"/>
    </source>
</evidence>
<comment type="similarity">
    <text evidence="2 6">Belongs to the triosephosphate isomerase family.</text>
</comment>
<comment type="subunit">
    <text evidence="6">Homodimer.</text>
</comment>
<dbReference type="GO" id="GO:0006094">
    <property type="term" value="P:gluconeogenesis"/>
    <property type="evidence" value="ECO:0007669"/>
    <property type="project" value="UniProtKB-UniPathway"/>
</dbReference>
<dbReference type="PANTHER" id="PTHR21139:SF42">
    <property type="entry name" value="TRIOSEPHOSPHATE ISOMERASE"/>
    <property type="match status" value="1"/>
</dbReference>
<keyword evidence="4 6" id="KW-0324">Glycolysis</keyword>
<dbReference type="PROSITE" id="PS51440">
    <property type="entry name" value="TIM_2"/>
    <property type="match status" value="1"/>
</dbReference>
<dbReference type="GO" id="GO:0006096">
    <property type="term" value="P:glycolytic process"/>
    <property type="evidence" value="ECO:0007669"/>
    <property type="project" value="UniProtKB-UniRule"/>
</dbReference>
<dbReference type="UniPathway" id="UPA00138"/>
<dbReference type="GO" id="GO:0019563">
    <property type="term" value="P:glycerol catabolic process"/>
    <property type="evidence" value="ECO:0007669"/>
    <property type="project" value="TreeGrafter"/>
</dbReference>
<keyword evidence="6" id="KW-0963">Cytoplasm</keyword>
<protein>
    <recommendedName>
        <fullName evidence="6">Triosephosphate isomerase</fullName>
        <ecNumber evidence="6">5.3.1.1</ecNumber>
    </recommendedName>
</protein>
<evidence type="ECO:0000256" key="3">
    <source>
        <dbReference type="ARBA" id="ARBA00022432"/>
    </source>
</evidence>
<evidence type="ECO:0000313" key="8">
    <source>
        <dbReference type="Proteomes" id="UP000178509"/>
    </source>
</evidence>
<sequence length="261" mass="28773">MKKLYLIGNWKMNPATQEEAQKLASDISRGIKKLKDKNVEVVVCPPFTYLSVVKGQMSKVAKSQAISMGAQDMYFEEFGAYTGEISPSMLRNAGVKYVIVGHSERRGFLGETNEMINKKLHTAIKYKIVPIFAIGESKKDGEGSIQEIRTQLSDGLKNLKSSEVKKIIFVYEPVWAISGGDKTHKSASPNDVLGMRIFIKKILANLYNRRLAESVPIIYGGSSNASNVEGFIRQAEMDGALVGGASLDAEEFLKMVEVLAK</sequence>
<reference evidence="7 8" key="1">
    <citation type="journal article" date="2016" name="Nat. Commun.">
        <title>Thousands of microbial genomes shed light on interconnected biogeochemical processes in an aquifer system.</title>
        <authorList>
            <person name="Anantharaman K."/>
            <person name="Brown C.T."/>
            <person name="Hug L.A."/>
            <person name="Sharon I."/>
            <person name="Castelle C.J."/>
            <person name="Probst A.J."/>
            <person name="Thomas B.C."/>
            <person name="Singh A."/>
            <person name="Wilkins M.J."/>
            <person name="Karaoz U."/>
            <person name="Brodie E.L."/>
            <person name="Williams K.H."/>
            <person name="Hubbard S.S."/>
            <person name="Banfield J.F."/>
        </authorList>
    </citation>
    <scope>NUCLEOTIDE SEQUENCE [LARGE SCALE GENOMIC DNA]</scope>
</reference>
<dbReference type="STRING" id="1802164.A3H51_02040"/>
<dbReference type="FunFam" id="3.20.20.70:FF:000016">
    <property type="entry name" value="Triosephosphate isomerase"/>
    <property type="match status" value="1"/>
</dbReference>